<evidence type="ECO:0000256" key="1">
    <source>
        <dbReference type="ARBA" id="ARBA00007274"/>
    </source>
</evidence>
<dbReference type="Proteomes" id="UP000679848">
    <property type="component" value="Chromosome"/>
</dbReference>
<organism evidence="7 8">
    <name type="scientific">Pusillibacter faecalis</name>
    <dbReference type="NCBI Taxonomy" id="2714358"/>
    <lineage>
        <taxon>Bacteria</taxon>
        <taxon>Bacillati</taxon>
        <taxon>Bacillota</taxon>
        <taxon>Clostridia</taxon>
        <taxon>Eubacteriales</taxon>
        <taxon>Oscillospiraceae</taxon>
        <taxon>Pusillibacter</taxon>
    </lineage>
</organism>
<keyword evidence="3" id="KW-0677">Repeat</keyword>
<dbReference type="SMART" id="SM01266">
    <property type="entry name" value="Mac"/>
    <property type="match status" value="1"/>
</dbReference>
<evidence type="ECO:0000259" key="6">
    <source>
        <dbReference type="SMART" id="SM01266"/>
    </source>
</evidence>
<feature type="domain" description="Maltose/galactoside acetyltransferase" evidence="6">
    <location>
        <begin position="4"/>
        <end position="58"/>
    </location>
</feature>
<protein>
    <recommendedName>
        <fullName evidence="5">Acetyltransferase</fullName>
        <ecNumber evidence="5">2.3.1.-</ecNumber>
    </recommendedName>
</protein>
<dbReference type="SUPFAM" id="SSF51161">
    <property type="entry name" value="Trimeric LpxA-like enzymes"/>
    <property type="match status" value="1"/>
</dbReference>
<dbReference type="EMBL" id="AP023420">
    <property type="protein sequence ID" value="BCK83124.1"/>
    <property type="molecule type" value="Genomic_DNA"/>
</dbReference>
<gene>
    <name evidence="7" type="ORF">MM59RIKEN_04430</name>
</gene>
<dbReference type="InterPro" id="IPR001451">
    <property type="entry name" value="Hexapep"/>
</dbReference>
<evidence type="ECO:0000313" key="8">
    <source>
        <dbReference type="Proteomes" id="UP000679848"/>
    </source>
</evidence>
<accession>A0A810Q555</accession>
<dbReference type="AlphaFoldDB" id="A0A810Q555"/>
<dbReference type="RefSeq" id="WP_213542601.1">
    <property type="nucleotide sequence ID" value="NZ_AP023420.1"/>
</dbReference>
<name>A0A810Q555_9FIRM</name>
<evidence type="ECO:0000256" key="2">
    <source>
        <dbReference type="ARBA" id="ARBA00022679"/>
    </source>
</evidence>
<evidence type="ECO:0000256" key="5">
    <source>
        <dbReference type="RuleBase" id="RU367021"/>
    </source>
</evidence>
<evidence type="ECO:0000256" key="4">
    <source>
        <dbReference type="ARBA" id="ARBA00023315"/>
    </source>
</evidence>
<dbReference type="GO" id="GO:0008870">
    <property type="term" value="F:galactoside O-acetyltransferase activity"/>
    <property type="evidence" value="ECO:0007669"/>
    <property type="project" value="TreeGrafter"/>
</dbReference>
<keyword evidence="4 5" id="KW-0012">Acyltransferase</keyword>
<keyword evidence="8" id="KW-1185">Reference proteome</keyword>
<dbReference type="PANTHER" id="PTHR43017">
    <property type="entry name" value="GALACTOSIDE O-ACETYLTRANSFERASE"/>
    <property type="match status" value="1"/>
</dbReference>
<comment type="similarity">
    <text evidence="1 5">Belongs to the transferase hexapeptide repeat family.</text>
</comment>
<dbReference type="Pfam" id="PF00132">
    <property type="entry name" value="Hexapep"/>
    <property type="match status" value="1"/>
</dbReference>
<dbReference type="FunFam" id="2.160.10.10:FF:000008">
    <property type="entry name" value="Maltose O-acetyltransferase"/>
    <property type="match status" value="1"/>
</dbReference>
<sequence length="200" mass="21985">MTERERMLSGQLYDAGDETLTAARGRAKRLTWRYHQLDPTDWDSRTQILQELLGHLGEDSWIEPPFRCDYGTQISIGDHFFANYDCIFLDVAPITIGNRVMFGPRVCLYTAGHPLDAATRNTGLEFGKPIAIGDDVWLGGNVVVLPGVTIGAGTVVAAGSVVRRDLPPHVLAAGNPCQVLRSITEADRLKWEAQKEHGTA</sequence>
<proteinExistence type="inferred from homology"/>
<dbReference type="Gene3D" id="2.160.10.10">
    <property type="entry name" value="Hexapeptide repeat proteins"/>
    <property type="match status" value="1"/>
</dbReference>
<evidence type="ECO:0000313" key="7">
    <source>
        <dbReference type="EMBL" id="BCK83124.1"/>
    </source>
</evidence>
<evidence type="ECO:0000256" key="3">
    <source>
        <dbReference type="ARBA" id="ARBA00022737"/>
    </source>
</evidence>
<dbReference type="CDD" id="cd03357">
    <property type="entry name" value="LbH_MAT_GAT"/>
    <property type="match status" value="1"/>
</dbReference>
<keyword evidence="2 5" id="KW-0808">Transferase</keyword>
<dbReference type="InterPro" id="IPR039369">
    <property type="entry name" value="LacA-like"/>
</dbReference>
<dbReference type="PANTHER" id="PTHR43017:SF1">
    <property type="entry name" value="ACETYLTRANSFERASE YJL218W-RELATED"/>
    <property type="match status" value="1"/>
</dbReference>
<dbReference type="Pfam" id="PF12464">
    <property type="entry name" value="Mac"/>
    <property type="match status" value="1"/>
</dbReference>
<reference evidence="7" key="1">
    <citation type="submission" date="2020-09" db="EMBL/GenBank/DDBJ databases">
        <title>New species isolated from human feces.</title>
        <authorList>
            <person name="Kitahara M."/>
            <person name="Shigeno Y."/>
            <person name="Shime M."/>
            <person name="Matsumoto Y."/>
            <person name="Nakamura S."/>
            <person name="Motooka D."/>
            <person name="Fukuoka S."/>
            <person name="Nishikawa H."/>
            <person name="Benno Y."/>
        </authorList>
    </citation>
    <scope>NUCLEOTIDE SEQUENCE</scope>
    <source>
        <strain evidence="7">MM59</strain>
    </source>
</reference>
<dbReference type="InterPro" id="IPR018357">
    <property type="entry name" value="Hexapep_transf_CS"/>
</dbReference>
<dbReference type="InterPro" id="IPR011004">
    <property type="entry name" value="Trimer_LpxA-like_sf"/>
</dbReference>
<dbReference type="InterPro" id="IPR024688">
    <property type="entry name" value="Mac_dom"/>
</dbReference>
<dbReference type="PROSITE" id="PS00101">
    <property type="entry name" value="HEXAPEP_TRANSFERASES"/>
    <property type="match status" value="1"/>
</dbReference>
<dbReference type="KEGG" id="pfaa:MM59RIKEN_04430"/>
<dbReference type="EC" id="2.3.1.-" evidence="5"/>